<keyword evidence="1" id="KW-1133">Transmembrane helix</keyword>
<keyword evidence="1" id="KW-0812">Transmembrane</keyword>
<dbReference type="AlphaFoldDB" id="A0A931FAJ3"/>
<feature type="transmembrane region" description="Helical" evidence="1">
    <location>
        <begin position="50"/>
        <end position="73"/>
    </location>
</feature>
<accession>A0A931FAJ3</accession>
<dbReference type="Proteomes" id="UP000621436">
    <property type="component" value="Unassembled WGS sequence"/>
</dbReference>
<comment type="caution">
    <text evidence="2">The sequence shown here is derived from an EMBL/GenBank/DDBJ whole genome shotgun (WGS) entry which is preliminary data.</text>
</comment>
<proteinExistence type="predicted"/>
<evidence type="ECO:0000256" key="1">
    <source>
        <dbReference type="SAM" id="Phobius"/>
    </source>
</evidence>
<evidence type="ECO:0000313" key="2">
    <source>
        <dbReference type="EMBL" id="MBF8437037.1"/>
    </source>
</evidence>
<protein>
    <submittedName>
        <fullName evidence="2">Uncharacterized protein</fullName>
    </submittedName>
</protein>
<dbReference type="RefSeq" id="WP_270453968.1">
    <property type="nucleotide sequence ID" value="NZ_JADPIE010000004.1"/>
</dbReference>
<keyword evidence="1" id="KW-0472">Membrane</keyword>
<feature type="transmembrane region" description="Helical" evidence="1">
    <location>
        <begin position="17"/>
        <end position="38"/>
    </location>
</feature>
<organism evidence="2 3">
    <name type="scientific">Halonatronomonas betaini</name>
    <dbReference type="NCBI Taxonomy" id="2778430"/>
    <lineage>
        <taxon>Bacteria</taxon>
        <taxon>Bacillati</taxon>
        <taxon>Bacillota</taxon>
        <taxon>Clostridia</taxon>
        <taxon>Halanaerobiales</taxon>
        <taxon>Halarsenatibacteraceae</taxon>
        <taxon>Halonatronomonas</taxon>
    </lineage>
</organism>
<gene>
    <name evidence="2" type="ORF">I0Q91_08110</name>
</gene>
<reference evidence="2" key="1">
    <citation type="submission" date="2020-11" db="EMBL/GenBank/DDBJ databases">
        <title>Halonatronomonas betainensis gen. nov., sp. nov. a novel haloalkaliphilic representative of the family Halanaerobiacae capable of betaine degradation.</title>
        <authorList>
            <person name="Boltyanskaya Y."/>
            <person name="Kevbrin V."/>
            <person name="Detkova E."/>
            <person name="Grouzdev D.S."/>
            <person name="Koziaeva V."/>
            <person name="Zhilina T."/>
        </authorList>
    </citation>
    <scope>NUCLEOTIDE SEQUENCE</scope>
    <source>
        <strain evidence="2">Z-7014</strain>
    </source>
</reference>
<evidence type="ECO:0000313" key="3">
    <source>
        <dbReference type="Proteomes" id="UP000621436"/>
    </source>
</evidence>
<dbReference type="EMBL" id="JADPIE010000004">
    <property type="protein sequence ID" value="MBF8437037.1"/>
    <property type="molecule type" value="Genomic_DNA"/>
</dbReference>
<sequence length="74" mass="8389">MQTIANWAYNMYFGLPLVGWLGILTYIFLISTGAVMVLTRKKIKRFPLSVHVTLARITIVLATIHFIFGISAYI</sequence>
<name>A0A931FAJ3_9FIRM</name>
<keyword evidence="3" id="KW-1185">Reference proteome</keyword>